<keyword evidence="1" id="KW-0175">Coiled coil</keyword>
<accession>A0A3N4K554</accession>
<dbReference type="STRING" id="1336337.A0A3N4K554"/>
<dbReference type="AlphaFoldDB" id="A0A3N4K554"/>
<organism evidence="3 4">
    <name type="scientific">Choiromyces venosus 120613-1</name>
    <dbReference type="NCBI Taxonomy" id="1336337"/>
    <lineage>
        <taxon>Eukaryota</taxon>
        <taxon>Fungi</taxon>
        <taxon>Dikarya</taxon>
        <taxon>Ascomycota</taxon>
        <taxon>Pezizomycotina</taxon>
        <taxon>Pezizomycetes</taxon>
        <taxon>Pezizales</taxon>
        <taxon>Tuberaceae</taxon>
        <taxon>Choiromyces</taxon>
    </lineage>
</organism>
<sequence>METTDSDPDLARALAASMEGSGVHAGDYGGQETGITGTRTSPVTSYLQAANPDREYNPQHWALTTTHEIFLDPGPSERKRGVGEPAFLRPANSGSNLAALLTILHGIPAARESMLARDCLDRDYGHDDQWWNGQQIRILKVTNINDEETIKPEITEELIEVQRLMAFLDGTMRAYGSVESLAMVPGYQEHNQTSALSTFFGSWIKAVQKATPEPAEGKHSRTFFSEATQCIRGATDEASMNREAFQIMDLVGPVVGETTLYDMLDSLVFPPDDETDVFVKFAPVICAQIRPSDNRIFNGCPITIPAVLYPDRYTQAWAEPMREVRWKIEEQRNIISEIELQEDKLKRVQVNEGNYHELQGISQPRELLSILAQHYAAEENREAPAGVPNGVRSESSAVLLAMLEGVIRQLDEKLEALAKKKEEAQDTLVKLRSSFTSPEDLDPSFPPLTRYTLRGISPESSTTFILLPSPDSEESQTSAGSSASSSGEQWWCISWTPRAPTNGWDTTPTLNYEVKKVTEEKVMHAIKTTGEGTILLVYANDEALNPSEGIDTSLPAPLQKFVDRDNAAFKAELQPNSPGLKRHNDWLDAEDEGANSSPGPGFSPKKISSSRSSATLGNATPEVSRKNSLSGDEIEMMEVIGGGNNNSQSITAGRGGEGGGGNALSQEIDLPQPGGGEMKERGGISPVAMAFHLDFKGRERDFDQDMRDADSEHVEFVDSAGNGKEKN</sequence>
<reference evidence="3 4" key="1">
    <citation type="journal article" date="2018" name="Nat. Ecol. Evol.">
        <title>Pezizomycetes genomes reveal the molecular basis of ectomycorrhizal truffle lifestyle.</title>
        <authorList>
            <person name="Murat C."/>
            <person name="Payen T."/>
            <person name="Noel B."/>
            <person name="Kuo A."/>
            <person name="Morin E."/>
            <person name="Chen J."/>
            <person name="Kohler A."/>
            <person name="Krizsan K."/>
            <person name="Balestrini R."/>
            <person name="Da Silva C."/>
            <person name="Montanini B."/>
            <person name="Hainaut M."/>
            <person name="Levati E."/>
            <person name="Barry K.W."/>
            <person name="Belfiori B."/>
            <person name="Cichocki N."/>
            <person name="Clum A."/>
            <person name="Dockter R.B."/>
            <person name="Fauchery L."/>
            <person name="Guy J."/>
            <person name="Iotti M."/>
            <person name="Le Tacon F."/>
            <person name="Lindquist E.A."/>
            <person name="Lipzen A."/>
            <person name="Malagnac F."/>
            <person name="Mello A."/>
            <person name="Molinier V."/>
            <person name="Miyauchi S."/>
            <person name="Poulain J."/>
            <person name="Riccioni C."/>
            <person name="Rubini A."/>
            <person name="Sitrit Y."/>
            <person name="Splivallo R."/>
            <person name="Traeger S."/>
            <person name="Wang M."/>
            <person name="Zifcakova L."/>
            <person name="Wipf D."/>
            <person name="Zambonelli A."/>
            <person name="Paolocci F."/>
            <person name="Nowrousian M."/>
            <person name="Ottonello S."/>
            <person name="Baldrian P."/>
            <person name="Spatafora J.W."/>
            <person name="Henrissat B."/>
            <person name="Nagy L.G."/>
            <person name="Aury J.M."/>
            <person name="Wincker P."/>
            <person name="Grigoriev I.V."/>
            <person name="Bonfante P."/>
            <person name="Martin F.M."/>
        </authorList>
    </citation>
    <scope>NUCLEOTIDE SEQUENCE [LARGE SCALE GENOMIC DNA]</scope>
    <source>
        <strain evidence="3 4">120613-1</strain>
    </source>
</reference>
<dbReference type="GO" id="GO:0005634">
    <property type="term" value="C:nucleus"/>
    <property type="evidence" value="ECO:0007669"/>
    <property type="project" value="TreeGrafter"/>
</dbReference>
<dbReference type="PANTHER" id="PTHR39597">
    <property type="entry name" value="UBA DOMAIN-CONTAINING PROTEIN RUP1"/>
    <property type="match status" value="1"/>
</dbReference>
<keyword evidence="4" id="KW-1185">Reference proteome</keyword>
<feature type="region of interest" description="Disordered" evidence="2">
    <location>
        <begin position="702"/>
        <end position="727"/>
    </location>
</feature>
<dbReference type="GO" id="GO:0005829">
    <property type="term" value="C:cytosol"/>
    <property type="evidence" value="ECO:0007669"/>
    <property type="project" value="TreeGrafter"/>
</dbReference>
<feature type="region of interest" description="Disordered" evidence="2">
    <location>
        <begin position="573"/>
        <end position="665"/>
    </location>
</feature>
<dbReference type="OrthoDB" id="4489171at2759"/>
<evidence type="ECO:0000313" key="4">
    <source>
        <dbReference type="Proteomes" id="UP000276215"/>
    </source>
</evidence>
<evidence type="ECO:0000256" key="1">
    <source>
        <dbReference type="SAM" id="Coils"/>
    </source>
</evidence>
<feature type="compositionally biased region" description="Low complexity" evidence="2">
    <location>
        <begin position="475"/>
        <end position="485"/>
    </location>
</feature>
<proteinExistence type="predicted"/>
<feature type="coiled-coil region" evidence="1">
    <location>
        <begin position="400"/>
        <end position="434"/>
    </location>
</feature>
<feature type="compositionally biased region" description="Basic and acidic residues" evidence="2">
    <location>
        <begin position="702"/>
        <end position="716"/>
    </location>
</feature>
<feature type="compositionally biased region" description="Gly residues" evidence="2">
    <location>
        <begin position="653"/>
        <end position="662"/>
    </location>
</feature>
<evidence type="ECO:0008006" key="5">
    <source>
        <dbReference type="Google" id="ProtNLM"/>
    </source>
</evidence>
<protein>
    <recommendedName>
        <fullName evidence="5">Ubiquitin interaction motif protein</fullName>
    </recommendedName>
</protein>
<feature type="region of interest" description="Disordered" evidence="2">
    <location>
        <begin position="462"/>
        <end position="485"/>
    </location>
</feature>
<name>A0A3N4K554_9PEZI</name>
<gene>
    <name evidence="3" type="ORF">L873DRAFT_1661526</name>
</gene>
<dbReference type="PANTHER" id="PTHR39597:SF1">
    <property type="entry name" value="UBA DOMAIN-CONTAINING PROTEIN RUP1"/>
    <property type="match status" value="1"/>
</dbReference>
<dbReference type="GO" id="GO:0016579">
    <property type="term" value="P:protein deubiquitination"/>
    <property type="evidence" value="ECO:0007669"/>
    <property type="project" value="TreeGrafter"/>
</dbReference>
<evidence type="ECO:0000256" key="2">
    <source>
        <dbReference type="SAM" id="MobiDB-lite"/>
    </source>
</evidence>
<evidence type="ECO:0000313" key="3">
    <source>
        <dbReference type="EMBL" id="RPB05684.1"/>
    </source>
</evidence>
<dbReference type="Proteomes" id="UP000276215">
    <property type="component" value="Unassembled WGS sequence"/>
</dbReference>
<dbReference type="EMBL" id="ML120352">
    <property type="protein sequence ID" value="RPB05684.1"/>
    <property type="molecule type" value="Genomic_DNA"/>
</dbReference>
<dbReference type="InterPro" id="IPR055335">
    <property type="entry name" value="Ucp6/RUP1"/>
</dbReference>
<feature type="region of interest" description="Disordered" evidence="2">
    <location>
        <begin position="20"/>
        <end position="39"/>
    </location>
</feature>